<reference evidence="2 3" key="1">
    <citation type="journal article" date="2015" name="Microbiome">
        <title>Genomic resolution of linkages in carbon, nitrogen, and sulfur cycling among widespread estuary sediment bacteria.</title>
        <authorList>
            <person name="Baker B.J."/>
            <person name="Lazar C.S."/>
            <person name="Teske A.P."/>
            <person name="Dick G.J."/>
        </authorList>
    </citation>
    <scope>NUCLEOTIDE SEQUENCE [LARGE SCALE GENOMIC DNA]</scope>
    <source>
        <strain evidence="2">SM23_60</strain>
    </source>
</reference>
<dbReference type="Pfam" id="PF01066">
    <property type="entry name" value="CDP-OH_P_transf"/>
    <property type="match status" value="1"/>
</dbReference>
<accession>A0A0S8G2A2</accession>
<evidence type="ECO:0000313" key="3">
    <source>
        <dbReference type="Proteomes" id="UP000051096"/>
    </source>
</evidence>
<dbReference type="GO" id="GO:0008654">
    <property type="term" value="P:phospholipid biosynthetic process"/>
    <property type="evidence" value="ECO:0007669"/>
    <property type="project" value="InterPro"/>
</dbReference>
<evidence type="ECO:0008006" key="4">
    <source>
        <dbReference type="Google" id="ProtNLM"/>
    </source>
</evidence>
<name>A0A0S8G2A2_UNCW3</name>
<feature type="transmembrane region" description="Helical" evidence="1">
    <location>
        <begin position="71"/>
        <end position="89"/>
    </location>
</feature>
<keyword evidence="1" id="KW-1133">Transmembrane helix</keyword>
<dbReference type="Proteomes" id="UP000051096">
    <property type="component" value="Unassembled WGS sequence"/>
</dbReference>
<dbReference type="Gene3D" id="1.20.120.1760">
    <property type="match status" value="1"/>
</dbReference>
<feature type="transmembrane region" description="Helical" evidence="1">
    <location>
        <begin position="120"/>
        <end position="149"/>
    </location>
</feature>
<keyword evidence="1" id="KW-0812">Transmembrane</keyword>
<dbReference type="AlphaFoldDB" id="A0A0S8G2A2"/>
<feature type="transmembrane region" description="Helical" evidence="1">
    <location>
        <begin position="43"/>
        <end position="65"/>
    </location>
</feature>
<dbReference type="EMBL" id="LJUO01000237">
    <property type="protein sequence ID" value="KPK67159.1"/>
    <property type="molecule type" value="Genomic_DNA"/>
</dbReference>
<keyword evidence="1" id="KW-0472">Membrane</keyword>
<sequence>MKEKKEKGRSANDIPRLRIGKAFALHTLKYPYRKVLDSLAEKIIWIHPDVISFVAFFVSLFTAVLYSQSGVYPYLLIVSIFLIIVRMTLNTLDGVIALKIGRVSMIGEMVNALPDRYADIFILIGISLSSLCITVIGMLASLTVLLVSYSGMLGKAIGVSWQHHGPLDKVDRLFLIMLFSLIQFILLRMGHSSVAVFNYQLSALDLCMIVFIILGQITVINRARGMITEIKSAERSKK</sequence>
<dbReference type="GO" id="GO:0016780">
    <property type="term" value="F:phosphotransferase activity, for other substituted phosphate groups"/>
    <property type="evidence" value="ECO:0007669"/>
    <property type="project" value="InterPro"/>
</dbReference>
<protein>
    <recommendedName>
        <fullName evidence="4">CDP-alcohol phosphatidyltransferase</fullName>
    </recommendedName>
</protein>
<gene>
    <name evidence="2" type="ORF">AMJ87_13840</name>
</gene>
<feature type="transmembrane region" description="Helical" evidence="1">
    <location>
        <begin position="199"/>
        <end position="220"/>
    </location>
</feature>
<organism evidence="2 3">
    <name type="scientific">candidate division WOR_3 bacterium SM23_60</name>
    <dbReference type="NCBI Taxonomy" id="1703780"/>
    <lineage>
        <taxon>Bacteria</taxon>
        <taxon>Bacteria division WOR-3</taxon>
    </lineage>
</organism>
<dbReference type="InterPro" id="IPR000462">
    <property type="entry name" value="CDP-OH_P_trans"/>
</dbReference>
<dbReference type="GO" id="GO:0016020">
    <property type="term" value="C:membrane"/>
    <property type="evidence" value="ECO:0007669"/>
    <property type="project" value="InterPro"/>
</dbReference>
<evidence type="ECO:0000313" key="2">
    <source>
        <dbReference type="EMBL" id="KPK67159.1"/>
    </source>
</evidence>
<dbReference type="InterPro" id="IPR043130">
    <property type="entry name" value="CDP-OH_PTrfase_TM_dom"/>
</dbReference>
<evidence type="ECO:0000256" key="1">
    <source>
        <dbReference type="SAM" id="Phobius"/>
    </source>
</evidence>
<comment type="caution">
    <text evidence="2">The sequence shown here is derived from an EMBL/GenBank/DDBJ whole genome shotgun (WGS) entry which is preliminary data.</text>
</comment>
<proteinExistence type="predicted"/>
<feature type="transmembrane region" description="Helical" evidence="1">
    <location>
        <begin position="170"/>
        <end position="187"/>
    </location>
</feature>